<evidence type="ECO:0000313" key="2">
    <source>
        <dbReference type="EMBL" id="CAF1053361.1"/>
    </source>
</evidence>
<dbReference type="AlphaFoldDB" id="A0A814KKW9"/>
<evidence type="ECO:0000313" key="5">
    <source>
        <dbReference type="Proteomes" id="UP000663870"/>
    </source>
</evidence>
<dbReference type="EMBL" id="CAJNOH010000480">
    <property type="protein sequence ID" value="CAF1053361.1"/>
    <property type="molecule type" value="Genomic_DNA"/>
</dbReference>
<feature type="chain" id="PRO_5036410377" description="Lipocalin/cytosolic fatty-acid binding domain-containing protein" evidence="1">
    <location>
        <begin position="22"/>
        <end position="211"/>
    </location>
</feature>
<dbReference type="Proteomes" id="UP000663854">
    <property type="component" value="Unassembled WGS sequence"/>
</dbReference>
<evidence type="ECO:0000313" key="4">
    <source>
        <dbReference type="Proteomes" id="UP000663854"/>
    </source>
</evidence>
<organism evidence="2 4">
    <name type="scientific">Rotaria sordida</name>
    <dbReference type="NCBI Taxonomy" id="392033"/>
    <lineage>
        <taxon>Eukaryota</taxon>
        <taxon>Metazoa</taxon>
        <taxon>Spiralia</taxon>
        <taxon>Gnathifera</taxon>
        <taxon>Rotifera</taxon>
        <taxon>Eurotatoria</taxon>
        <taxon>Bdelloidea</taxon>
        <taxon>Philodinida</taxon>
        <taxon>Philodinidae</taxon>
        <taxon>Rotaria</taxon>
    </lineage>
</organism>
<dbReference type="SUPFAM" id="SSF50814">
    <property type="entry name" value="Lipocalins"/>
    <property type="match status" value="1"/>
</dbReference>
<dbReference type="Proteomes" id="UP000663870">
    <property type="component" value="Unassembled WGS sequence"/>
</dbReference>
<keyword evidence="5" id="KW-1185">Reference proteome</keyword>
<evidence type="ECO:0008006" key="6">
    <source>
        <dbReference type="Google" id="ProtNLM"/>
    </source>
</evidence>
<keyword evidence="1" id="KW-0732">Signal</keyword>
<gene>
    <name evidence="3" type="ORF">JXQ802_LOCUS27912</name>
    <name evidence="2" type="ORF">PYM288_LOCUS17263</name>
</gene>
<evidence type="ECO:0000313" key="3">
    <source>
        <dbReference type="EMBL" id="CAF1269515.1"/>
    </source>
</evidence>
<feature type="signal peptide" evidence="1">
    <location>
        <begin position="1"/>
        <end position="21"/>
    </location>
</feature>
<dbReference type="InterPro" id="IPR012674">
    <property type="entry name" value="Calycin"/>
</dbReference>
<dbReference type="Gene3D" id="2.40.128.20">
    <property type="match status" value="1"/>
</dbReference>
<comment type="caution">
    <text evidence="2">The sequence shown here is derived from an EMBL/GenBank/DDBJ whole genome shotgun (WGS) entry which is preliminary data.</text>
</comment>
<accession>A0A814KKW9</accession>
<sequence length="211" mass="25137">MFRFVFTYYILLLTLIAIIFCDEPCPTLDDFLIRSPYLAQFNAHLYEGIWYELAFYDYTQFSKACGCTHLNWTLMTTNTSIYSDDFITICPYEPIWLRKNYTVHMNGTANNKQYPFFIPETGFHMQFNNTVVYYRKNELNNDSYDRAIQYQCKVNQLGKRIFTGINFLSRTYFNSDIERKQVINEMIIAAINAGVEQKYLQELKIVQWKNC</sequence>
<proteinExistence type="predicted"/>
<evidence type="ECO:0000256" key="1">
    <source>
        <dbReference type="SAM" id="SignalP"/>
    </source>
</evidence>
<name>A0A814KKW9_9BILA</name>
<dbReference type="GO" id="GO:0008289">
    <property type="term" value="F:lipid binding"/>
    <property type="evidence" value="ECO:0007669"/>
    <property type="project" value="UniProtKB-KW"/>
</dbReference>
<dbReference type="EMBL" id="CAJNOL010001028">
    <property type="protein sequence ID" value="CAF1269515.1"/>
    <property type="molecule type" value="Genomic_DNA"/>
</dbReference>
<protein>
    <recommendedName>
        <fullName evidence="6">Lipocalin/cytosolic fatty-acid binding domain-containing protein</fullName>
    </recommendedName>
</protein>
<reference evidence="2" key="1">
    <citation type="submission" date="2021-02" db="EMBL/GenBank/DDBJ databases">
        <authorList>
            <person name="Nowell W R."/>
        </authorList>
    </citation>
    <scope>NUCLEOTIDE SEQUENCE</scope>
</reference>